<sequence length="766" mass="89001">MTDTFLPAIHTEYFYNGDKIKSAGVTSVYETQLVGLIRLRQLRVTNSRFAAYPGGGYITTLGRTLKNSLLVFNFLTENNWFDQLTRAVFIEFTLYNANRNIFNIVTLLVEMSSFGAIHITEDIITEDLLMKFEDFGPSILVALILWMFVLILFTMRQVAKLGHISLGVYFDSWWNIIDLILLTLAVGTISLYFLRSDYVSHLLKHLEQADHNEFVNFLWAGYWQIQLRYFMAALVCLSTARLWKLLRFQIHFHHFEHSLVHASKTLVFLTFMMLIIIIGFALFSHMFIGSSNYLFSNFFFAFLAMFTYGIGFGNVNGEDFFKQDSVIGHIFILIFWVAYIIYLVNIFITVINISYEESQLEKTIFQKDYTLTDYIRDEINYICSCRKHTNDQEVMPDKILTIPEKYPHYFKENTFEEVLDTKSLRLRAGQDTYKPLSIHAPAIAIPKPDGIRYGNAEQITSRRLNIMKYVALDTINKQEENRQCIMAAIALYYIQQSKAENEEGELNYFYKGFDGEEEILISDNKLFEMETFINKIGAERYVAQMGETIDQYGTETGAGLVAEKQLISHADVLERQMIRLDYIISNWRLQEEKVRKKEYPSKTEDVLPQLKGDKTVDGIKLATENGSGKKGPKISRKKPHEDKLISIPIEMVSADNTSGTRGRNMYERDYCGLFSTEDKSIKIINHTDISTNQVIQNPFIYPRHENISNNEQSPRNLLKTNVHQQTSRTKYEQHLERDQMFYDANDSQLEESVSNRPNTSMIRERR</sequence>
<accession>A0AAD7ZSY6</accession>
<reference evidence="10" key="2">
    <citation type="submission" date="2023-05" db="EMBL/GenBank/DDBJ databases">
        <authorList>
            <person name="Fouks B."/>
        </authorList>
    </citation>
    <scope>NUCLEOTIDE SEQUENCE</scope>
    <source>
        <strain evidence="10">Stay&amp;Tobe</strain>
        <tissue evidence="10">Testes</tissue>
    </source>
</reference>
<feature type="non-terminal residue" evidence="10">
    <location>
        <position position="1"/>
    </location>
</feature>
<dbReference type="CDD" id="cd06261">
    <property type="entry name" value="TM_PBP2"/>
    <property type="match status" value="1"/>
</dbReference>
<dbReference type="Pfam" id="PF20519">
    <property type="entry name" value="Polycystin_dom"/>
    <property type="match status" value="1"/>
</dbReference>
<comment type="caution">
    <text evidence="10">The sequence shown here is derived from an EMBL/GenBank/DDBJ whole genome shotgun (WGS) entry which is preliminary data.</text>
</comment>
<evidence type="ECO:0000313" key="11">
    <source>
        <dbReference type="Proteomes" id="UP001233999"/>
    </source>
</evidence>
<dbReference type="GO" id="GO:0050982">
    <property type="term" value="P:detection of mechanical stimulus"/>
    <property type="evidence" value="ECO:0007669"/>
    <property type="project" value="TreeGrafter"/>
</dbReference>
<comment type="similarity">
    <text evidence="2">Belongs to the polycystin family.</text>
</comment>
<proteinExistence type="inferred from homology"/>
<dbReference type="GO" id="GO:0005262">
    <property type="term" value="F:calcium channel activity"/>
    <property type="evidence" value="ECO:0007669"/>
    <property type="project" value="TreeGrafter"/>
</dbReference>
<keyword evidence="4 7" id="KW-1133">Transmembrane helix</keyword>
<gene>
    <name evidence="10" type="ORF">L9F63_020033</name>
</gene>
<keyword evidence="11" id="KW-1185">Reference proteome</keyword>
<dbReference type="Pfam" id="PF08016">
    <property type="entry name" value="PKD_channel"/>
    <property type="match status" value="1"/>
</dbReference>
<dbReference type="SUPFAM" id="SSF81324">
    <property type="entry name" value="Voltage-gated potassium channels"/>
    <property type="match status" value="1"/>
</dbReference>
<evidence type="ECO:0000256" key="4">
    <source>
        <dbReference type="ARBA" id="ARBA00022989"/>
    </source>
</evidence>
<feature type="domain" description="Polycystin cation channel PKD1/PKD2" evidence="8">
    <location>
        <begin position="135"/>
        <end position="357"/>
    </location>
</feature>
<comment type="subcellular location">
    <subcellularLocation>
        <location evidence="1">Membrane</location>
        <topology evidence="1">Multi-pass membrane protein</topology>
    </subcellularLocation>
</comment>
<keyword evidence="5 7" id="KW-0472">Membrane</keyword>
<dbReference type="AlphaFoldDB" id="A0AAD7ZSY6"/>
<feature type="region of interest" description="Disordered" evidence="6">
    <location>
        <begin position="743"/>
        <end position="766"/>
    </location>
</feature>
<feature type="transmembrane region" description="Helical" evidence="7">
    <location>
        <begin position="294"/>
        <end position="315"/>
    </location>
</feature>
<feature type="transmembrane region" description="Helical" evidence="7">
    <location>
        <begin position="135"/>
        <end position="153"/>
    </location>
</feature>
<feature type="domain" description="Polycystin" evidence="9">
    <location>
        <begin position="49"/>
        <end position="120"/>
    </location>
</feature>
<feature type="transmembrane region" description="Helical" evidence="7">
    <location>
        <begin position="173"/>
        <end position="194"/>
    </location>
</feature>
<feature type="compositionally biased region" description="Polar residues" evidence="6">
    <location>
        <begin position="745"/>
        <end position="766"/>
    </location>
</feature>
<evidence type="ECO:0000256" key="6">
    <source>
        <dbReference type="SAM" id="MobiDB-lite"/>
    </source>
</evidence>
<dbReference type="PANTHER" id="PTHR10877:SF150">
    <property type="entry name" value="REJ DOMAIN-CONTAINING PROTEIN"/>
    <property type="match status" value="1"/>
</dbReference>
<dbReference type="InterPro" id="IPR046791">
    <property type="entry name" value="Polycystin_dom"/>
</dbReference>
<evidence type="ECO:0000256" key="3">
    <source>
        <dbReference type="ARBA" id="ARBA00022692"/>
    </source>
</evidence>
<protein>
    <recommendedName>
        <fullName evidence="12">Polycystic kidney disease 2-like 1 protein</fullName>
    </recommendedName>
</protein>
<feature type="region of interest" description="Disordered" evidence="6">
    <location>
        <begin position="621"/>
        <end position="641"/>
    </location>
</feature>
<evidence type="ECO:0000259" key="9">
    <source>
        <dbReference type="Pfam" id="PF20519"/>
    </source>
</evidence>
<dbReference type="InterPro" id="IPR051223">
    <property type="entry name" value="Polycystin"/>
</dbReference>
<evidence type="ECO:0000256" key="7">
    <source>
        <dbReference type="SAM" id="Phobius"/>
    </source>
</evidence>
<dbReference type="PANTHER" id="PTHR10877">
    <property type="entry name" value="POLYCYSTIN FAMILY MEMBER"/>
    <property type="match status" value="1"/>
</dbReference>
<dbReference type="InterPro" id="IPR000515">
    <property type="entry name" value="MetI-like"/>
</dbReference>
<feature type="transmembrane region" description="Helical" evidence="7">
    <location>
        <begin position="227"/>
        <end position="246"/>
    </location>
</feature>
<dbReference type="GO" id="GO:0016020">
    <property type="term" value="C:membrane"/>
    <property type="evidence" value="ECO:0007669"/>
    <property type="project" value="UniProtKB-SubCell"/>
</dbReference>
<evidence type="ECO:0000256" key="2">
    <source>
        <dbReference type="ARBA" id="ARBA00007200"/>
    </source>
</evidence>
<keyword evidence="3 7" id="KW-0812">Transmembrane</keyword>
<feature type="transmembrane region" description="Helical" evidence="7">
    <location>
        <begin position="327"/>
        <end position="348"/>
    </location>
</feature>
<dbReference type="EMBL" id="JASPKZ010007173">
    <property type="protein sequence ID" value="KAJ9586325.1"/>
    <property type="molecule type" value="Genomic_DNA"/>
</dbReference>
<evidence type="ECO:0000313" key="10">
    <source>
        <dbReference type="EMBL" id="KAJ9586325.1"/>
    </source>
</evidence>
<feature type="transmembrane region" description="Helical" evidence="7">
    <location>
        <begin position="101"/>
        <end position="120"/>
    </location>
</feature>
<organism evidence="10 11">
    <name type="scientific">Diploptera punctata</name>
    <name type="common">Pacific beetle cockroach</name>
    <dbReference type="NCBI Taxonomy" id="6984"/>
    <lineage>
        <taxon>Eukaryota</taxon>
        <taxon>Metazoa</taxon>
        <taxon>Ecdysozoa</taxon>
        <taxon>Arthropoda</taxon>
        <taxon>Hexapoda</taxon>
        <taxon>Insecta</taxon>
        <taxon>Pterygota</taxon>
        <taxon>Neoptera</taxon>
        <taxon>Polyneoptera</taxon>
        <taxon>Dictyoptera</taxon>
        <taxon>Blattodea</taxon>
        <taxon>Blaberoidea</taxon>
        <taxon>Blaberidae</taxon>
        <taxon>Diplopterinae</taxon>
        <taxon>Diploptera</taxon>
    </lineage>
</organism>
<feature type="transmembrane region" description="Helical" evidence="7">
    <location>
        <begin position="266"/>
        <end position="288"/>
    </location>
</feature>
<dbReference type="Proteomes" id="UP001233999">
    <property type="component" value="Unassembled WGS sequence"/>
</dbReference>
<name>A0AAD7ZSY6_DIPPU</name>
<reference evidence="10" key="1">
    <citation type="journal article" date="2023" name="IScience">
        <title>Live-bearing cockroach genome reveals convergent evolutionary mechanisms linked to viviparity in insects and beyond.</title>
        <authorList>
            <person name="Fouks B."/>
            <person name="Harrison M.C."/>
            <person name="Mikhailova A.A."/>
            <person name="Marchal E."/>
            <person name="English S."/>
            <person name="Carruthers M."/>
            <person name="Jennings E.C."/>
            <person name="Chiamaka E.L."/>
            <person name="Frigard R.A."/>
            <person name="Pippel M."/>
            <person name="Attardo G.M."/>
            <person name="Benoit J.B."/>
            <person name="Bornberg-Bauer E."/>
            <person name="Tobe S.S."/>
        </authorList>
    </citation>
    <scope>NUCLEOTIDE SEQUENCE</scope>
    <source>
        <strain evidence="10">Stay&amp;Tobe</strain>
    </source>
</reference>
<dbReference type="InterPro" id="IPR013122">
    <property type="entry name" value="PKD1_2_channel"/>
</dbReference>
<evidence type="ECO:0000256" key="1">
    <source>
        <dbReference type="ARBA" id="ARBA00004141"/>
    </source>
</evidence>
<evidence type="ECO:0000259" key="8">
    <source>
        <dbReference type="Pfam" id="PF08016"/>
    </source>
</evidence>
<evidence type="ECO:0008006" key="12">
    <source>
        <dbReference type="Google" id="ProtNLM"/>
    </source>
</evidence>
<evidence type="ECO:0000256" key="5">
    <source>
        <dbReference type="ARBA" id="ARBA00023136"/>
    </source>
</evidence>